<sequence length="123" mass="14152">MGYVVLLLSVFVPMVMFMYGKVNDGNLLLVKAAIKMSVWFALFMIFLARVKQENEETARIRVKSMGYALYLLGVYYLIALMRAVHAGNLELADRSVPILYMALNVLCVEFGLQRHRARRLFKK</sequence>
<feature type="transmembrane region" description="Helical" evidence="1">
    <location>
        <begin position="96"/>
        <end position="112"/>
    </location>
</feature>
<evidence type="ECO:0000256" key="1">
    <source>
        <dbReference type="SAM" id="Phobius"/>
    </source>
</evidence>
<evidence type="ECO:0008006" key="3">
    <source>
        <dbReference type="Google" id="ProtNLM"/>
    </source>
</evidence>
<feature type="transmembrane region" description="Helical" evidence="1">
    <location>
        <begin position="67"/>
        <end position="84"/>
    </location>
</feature>
<comment type="caution">
    <text evidence="2">The sequence shown here is derived from an EMBL/GenBank/DDBJ whole genome shotgun (WGS) entry which is preliminary data.</text>
</comment>
<proteinExistence type="predicted"/>
<protein>
    <recommendedName>
        <fullName evidence="3">Transmembrane protein</fullName>
    </recommendedName>
</protein>
<feature type="transmembrane region" description="Helical" evidence="1">
    <location>
        <begin position="27"/>
        <end position="47"/>
    </location>
</feature>
<keyword evidence="1" id="KW-0472">Membrane</keyword>
<evidence type="ECO:0000313" key="2">
    <source>
        <dbReference type="EMBL" id="EJX08251.1"/>
    </source>
</evidence>
<accession>J9D690</accession>
<dbReference type="AlphaFoldDB" id="J9D690"/>
<gene>
    <name evidence="2" type="ORF">EVA_03613</name>
</gene>
<organism evidence="2">
    <name type="scientific">gut metagenome</name>
    <dbReference type="NCBI Taxonomy" id="749906"/>
    <lineage>
        <taxon>unclassified sequences</taxon>
        <taxon>metagenomes</taxon>
        <taxon>organismal metagenomes</taxon>
    </lineage>
</organism>
<name>J9D690_9ZZZZ</name>
<dbReference type="EMBL" id="AMCI01000663">
    <property type="protein sequence ID" value="EJX08251.1"/>
    <property type="molecule type" value="Genomic_DNA"/>
</dbReference>
<keyword evidence="1" id="KW-0812">Transmembrane</keyword>
<reference evidence="2" key="1">
    <citation type="journal article" date="2012" name="PLoS ONE">
        <title>Gene sets for utilization of primary and secondary nutrition supplies in the distal gut of endangered iberian lynx.</title>
        <authorList>
            <person name="Alcaide M."/>
            <person name="Messina E."/>
            <person name="Richter M."/>
            <person name="Bargiela R."/>
            <person name="Peplies J."/>
            <person name="Huws S.A."/>
            <person name="Newbold C.J."/>
            <person name="Golyshin P.N."/>
            <person name="Simon M.A."/>
            <person name="Lopez G."/>
            <person name="Yakimov M.M."/>
            <person name="Ferrer M."/>
        </authorList>
    </citation>
    <scope>NUCLEOTIDE SEQUENCE</scope>
</reference>
<keyword evidence="1" id="KW-1133">Transmembrane helix</keyword>